<keyword evidence="6" id="KW-0067">ATP-binding</keyword>
<evidence type="ECO:0000256" key="1">
    <source>
        <dbReference type="ARBA" id="ARBA00001946"/>
    </source>
</evidence>
<evidence type="ECO:0000313" key="11">
    <source>
        <dbReference type="EMBL" id="OSS41872.1"/>
    </source>
</evidence>
<dbReference type="RefSeq" id="WP_086034106.1">
    <property type="nucleotide sequence ID" value="NZ_MDSU01000018.1"/>
</dbReference>
<dbReference type="EMBL" id="MDSU01000018">
    <property type="protein sequence ID" value="OSS41872.1"/>
    <property type="molecule type" value="Genomic_DNA"/>
</dbReference>
<dbReference type="InterPro" id="IPR011698">
    <property type="entry name" value="GATase_3"/>
</dbReference>
<keyword evidence="5" id="KW-0547">Nucleotide-binding</keyword>
<dbReference type="InterPro" id="IPR004484">
    <property type="entry name" value="CbiA/CobB_synth"/>
</dbReference>
<keyword evidence="12" id="KW-1185">Reference proteome</keyword>
<evidence type="ECO:0000256" key="7">
    <source>
        <dbReference type="ARBA" id="ARBA00022842"/>
    </source>
</evidence>
<dbReference type="InterPro" id="IPR027417">
    <property type="entry name" value="P-loop_NTPase"/>
</dbReference>
<dbReference type="GO" id="GO:0009236">
    <property type="term" value="P:cobalamin biosynthetic process"/>
    <property type="evidence" value="ECO:0007669"/>
    <property type="project" value="UniProtKB-KW"/>
</dbReference>
<keyword evidence="4" id="KW-0436">Ligase</keyword>
<dbReference type="InterPro" id="IPR002586">
    <property type="entry name" value="CobQ/CobB/MinD/ParA_Nub-bd_dom"/>
</dbReference>
<dbReference type="GO" id="GO:0042242">
    <property type="term" value="F:cobyrinic acid a,c-diamide synthase activity"/>
    <property type="evidence" value="ECO:0007669"/>
    <property type="project" value="InterPro"/>
</dbReference>
<dbReference type="SUPFAM" id="SSF52540">
    <property type="entry name" value="P-loop containing nucleoside triphosphate hydrolases"/>
    <property type="match status" value="1"/>
</dbReference>
<dbReference type="NCBIfam" id="TIGR00379">
    <property type="entry name" value="cobB"/>
    <property type="match status" value="1"/>
</dbReference>
<dbReference type="Gene3D" id="3.40.50.880">
    <property type="match status" value="1"/>
</dbReference>
<feature type="domain" description="CobB/CobQ-like glutamine amidotransferase" evidence="10">
    <location>
        <begin position="251"/>
        <end position="435"/>
    </location>
</feature>
<dbReference type="Pfam" id="PF07685">
    <property type="entry name" value="GATase_3"/>
    <property type="match status" value="1"/>
</dbReference>
<evidence type="ECO:0000313" key="12">
    <source>
        <dbReference type="Proteomes" id="UP000194141"/>
    </source>
</evidence>
<proteinExistence type="predicted"/>
<dbReference type="Gene3D" id="3.40.50.300">
    <property type="entry name" value="P-loop containing nucleotide triphosphate hydrolases"/>
    <property type="match status" value="1"/>
</dbReference>
<dbReference type="CDD" id="cd03130">
    <property type="entry name" value="GATase1_CobB"/>
    <property type="match status" value="1"/>
</dbReference>
<evidence type="ECO:0000259" key="9">
    <source>
        <dbReference type="Pfam" id="PF01656"/>
    </source>
</evidence>
<dbReference type="PANTHER" id="PTHR43873:SF1">
    <property type="entry name" value="COBYRINATE A,C-DIAMIDE SYNTHASE"/>
    <property type="match status" value="1"/>
</dbReference>
<dbReference type="AlphaFoldDB" id="A0A1X4XWF8"/>
<dbReference type="STRING" id="1562698.DESAMIL20_1425"/>
<comment type="cofactor">
    <cofactor evidence="1">
        <name>Mg(2+)</name>
        <dbReference type="ChEBI" id="CHEBI:18420"/>
    </cofactor>
</comment>
<evidence type="ECO:0000256" key="8">
    <source>
        <dbReference type="ARBA" id="ARBA00022962"/>
    </source>
</evidence>
<dbReference type="PANTHER" id="PTHR43873">
    <property type="entry name" value="COBYRINATE A,C-DIAMIDE SYNTHASE"/>
    <property type="match status" value="1"/>
</dbReference>
<evidence type="ECO:0000256" key="2">
    <source>
        <dbReference type="ARBA" id="ARBA00004953"/>
    </source>
</evidence>
<evidence type="ECO:0000256" key="6">
    <source>
        <dbReference type="ARBA" id="ARBA00022840"/>
    </source>
</evidence>
<comment type="pathway">
    <text evidence="2">Cofactor biosynthesis; adenosylcobalamin biosynthesis.</text>
</comment>
<evidence type="ECO:0000259" key="10">
    <source>
        <dbReference type="Pfam" id="PF07685"/>
    </source>
</evidence>
<keyword evidence="3" id="KW-0169">Cobalamin biosynthesis</keyword>
<dbReference type="Proteomes" id="UP000194141">
    <property type="component" value="Unassembled WGS sequence"/>
</dbReference>
<sequence>MLKISVPRFYISAIKKSSGKTTLSIALSSILSKKYKLLTFKKGPDYIDPMWLECASKNYCYNLDFFFLKDKIYNYFVDKVDQNKCNFCLIEGNHGLFDDIYVDGRTSNASLAKITKTPVILVIDVSEFGRSIAALLSGFINFDKDVLMAGVILNKVQSARQEKKLIEAIKKFVDIPILGVLPQQDASITQRHLGLSSTLKLEQKQEFIDEIAYELEKYIDVSEIIKIAKTAPDLYANKYVASTKKLNKKVTIAIAFDEAFNFYYNQNLENLQALDAQIKKFSPLFDEQLPNADAIYIGGGFPELFLNQLGNNFRLRSQIKKASEDGMPIYAECGGLMYLTNSISYNGSIGKMCCVFNLDTYLSKKPMGHGYTVLSAKNKDSFLKDKKIHAHEFHHGFFKNFTGIDCFFNIERGYGINGMCDGATINNTLANFSHIFDYDNDFFYNWFKSNELDS</sequence>
<evidence type="ECO:0000256" key="3">
    <source>
        <dbReference type="ARBA" id="ARBA00022573"/>
    </source>
</evidence>
<evidence type="ECO:0000256" key="4">
    <source>
        <dbReference type="ARBA" id="ARBA00022598"/>
    </source>
</evidence>
<dbReference type="InterPro" id="IPR029062">
    <property type="entry name" value="Class_I_gatase-like"/>
</dbReference>
<dbReference type="Pfam" id="PF01656">
    <property type="entry name" value="CbiA"/>
    <property type="match status" value="1"/>
</dbReference>
<comment type="caution">
    <text evidence="11">The sequence shown here is derived from an EMBL/GenBank/DDBJ whole genome shotgun (WGS) entry which is preliminary data.</text>
</comment>
<name>A0A1X4XWF8_9BACT</name>
<reference evidence="11 12" key="1">
    <citation type="journal article" date="2017" name="Front. Microbiol.">
        <title>Genome Sequence of Desulfurella amilsii Strain TR1 and Comparative Genomics of Desulfurellaceae Family.</title>
        <authorList>
            <person name="Florentino A.P."/>
            <person name="Stams A.J."/>
            <person name="Sanchez-Andrea I."/>
        </authorList>
    </citation>
    <scope>NUCLEOTIDE SEQUENCE [LARGE SCALE GENOMIC DNA]</scope>
    <source>
        <strain evidence="11 12">TR1</strain>
    </source>
</reference>
<organism evidence="11 12">
    <name type="scientific">Desulfurella amilsii</name>
    <dbReference type="NCBI Taxonomy" id="1562698"/>
    <lineage>
        <taxon>Bacteria</taxon>
        <taxon>Pseudomonadati</taxon>
        <taxon>Campylobacterota</taxon>
        <taxon>Desulfurellia</taxon>
        <taxon>Desulfurellales</taxon>
        <taxon>Desulfurellaceae</taxon>
        <taxon>Desulfurella</taxon>
    </lineage>
</organism>
<keyword evidence="8" id="KW-0315">Glutamine amidotransferase</keyword>
<evidence type="ECO:0000256" key="5">
    <source>
        <dbReference type="ARBA" id="ARBA00022741"/>
    </source>
</evidence>
<dbReference type="SUPFAM" id="SSF52317">
    <property type="entry name" value="Class I glutamine amidotransferase-like"/>
    <property type="match status" value="1"/>
</dbReference>
<dbReference type="OrthoDB" id="9764035at2"/>
<accession>A0A1X4XWF8</accession>
<protein>
    <submittedName>
        <fullName evidence="11">Cobyrinic acid A,C-diamide synthase</fullName>
    </submittedName>
</protein>
<keyword evidence="7" id="KW-0460">Magnesium</keyword>
<gene>
    <name evidence="11" type="ORF">DESAMIL20_1425</name>
</gene>
<dbReference type="GO" id="GO:0005524">
    <property type="term" value="F:ATP binding"/>
    <property type="evidence" value="ECO:0007669"/>
    <property type="project" value="UniProtKB-KW"/>
</dbReference>
<dbReference type="NCBIfam" id="NF002204">
    <property type="entry name" value="PRK01077.1"/>
    <property type="match status" value="1"/>
</dbReference>
<feature type="domain" description="CobQ/CobB/MinD/ParA nucleotide binding" evidence="9">
    <location>
        <begin position="13"/>
        <end position="187"/>
    </location>
</feature>
<dbReference type="PROSITE" id="PS51274">
    <property type="entry name" value="GATASE_COBBQ"/>
    <property type="match status" value="1"/>
</dbReference>